<dbReference type="Pfam" id="PF00732">
    <property type="entry name" value="GMC_oxred_N"/>
    <property type="match status" value="1"/>
</dbReference>
<dbReference type="InterPro" id="IPR007867">
    <property type="entry name" value="GMC_OxRtase_C"/>
</dbReference>
<organism evidence="8 9">
    <name type="scientific">Diploptera punctata</name>
    <name type="common">Pacific beetle cockroach</name>
    <dbReference type="NCBI Taxonomy" id="6984"/>
    <lineage>
        <taxon>Eukaryota</taxon>
        <taxon>Metazoa</taxon>
        <taxon>Ecdysozoa</taxon>
        <taxon>Arthropoda</taxon>
        <taxon>Hexapoda</taxon>
        <taxon>Insecta</taxon>
        <taxon>Pterygota</taxon>
        <taxon>Neoptera</taxon>
        <taxon>Polyneoptera</taxon>
        <taxon>Dictyoptera</taxon>
        <taxon>Blattodea</taxon>
        <taxon>Blaberoidea</taxon>
        <taxon>Blaberidae</taxon>
        <taxon>Diplopterinae</taxon>
        <taxon>Diploptera</taxon>
    </lineage>
</organism>
<dbReference type="InterPro" id="IPR000172">
    <property type="entry name" value="GMC_OxRdtase_N"/>
</dbReference>
<accession>A0AAD8EA86</accession>
<dbReference type="PROSITE" id="PS00623">
    <property type="entry name" value="GMC_OXRED_1"/>
    <property type="match status" value="1"/>
</dbReference>
<comment type="cofactor">
    <cofactor evidence="3">
        <name>FAD</name>
        <dbReference type="ChEBI" id="CHEBI:57692"/>
    </cofactor>
</comment>
<protein>
    <recommendedName>
        <fullName evidence="6 7">Glucose-methanol-choline oxidoreductase N-terminal domain-containing protein</fullName>
    </recommendedName>
</protein>
<evidence type="ECO:0000313" key="8">
    <source>
        <dbReference type="EMBL" id="KAJ9583045.1"/>
    </source>
</evidence>
<evidence type="ECO:0000259" key="7">
    <source>
        <dbReference type="PROSITE" id="PS00624"/>
    </source>
</evidence>
<dbReference type="PIRSF" id="PIRSF000137">
    <property type="entry name" value="Alcohol_oxidase"/>
    <property type="match status" value="1"/>
</dbReference>
<dbReference type="InterPro" id="IPR012132">
    <property type="entry name" value="GMC_OxRdtase"/>
</dbReference>
<dbReference type="GO" id="GO:0050660">
    <property type="term" value="F:flavin adenine dinucleotide binding"/>
    <property type="evidence" value="ECO:0007669"/>
    <property type="project" value="InterPro"/>
</dbReference>
<feature type="chain" id="PRO_5041922533" description="Glucose-methanol-choline oxidoreductase N-terminal domain-containing protein" evidence="5">
    <location>
        <begin position="16"/>
        <end position="592"/>
    </location>
</feature>
<dbReference type="PROSITE" id="PS00624">
    <property type="entry name" value="GMC_OXRED_2"/>
    <property type="match status" value="1"/>
</dbReference>
<feature type="binding site" evidence="3">
    <location>
        <position position="248"/>
    </location>
    <ligand>
        <name>FAD</name>
        <dbReference type="ChEBI" id="CHEBI:57692"/>
    </ligand>
</feature>
<dbReference type="Proteomes" id="UP001233999">
    <property type="component" value="Unassembled WGS sequence"/>
</dbReference>
<dbReference type="InterPro" id="IPR036188">
    <property type="entry name" value="FAD/NAD-bd_sf"/>
</dbReference>
<feature type="binding site" evidence="3">
    <location>
        <position position="114"/>
    </location>
    <ligand>
        <name>FAD</name>
        <dbReference type="ChEBI" id="CHEBI:57692"/>
    </ligand>
</feature>
<comment type="similarity">
    <text evidence="1 4">Belongs to the GMC oxidoreductase family.</text>
</comment>
<dbReference type="AlphaFoldDB" id="A0AAD8EA86"/>
<feature type="domain" description="Glucose-methanol-choline oxidoreductase N-terminal" evidence="7">
    <location>
        <begin position="283"/>
        <end position="297"/>
    </location>
</feature>
<dbReference type="PANTHER" id="PTHR11552">
    <property type="entry name" value="GLUCOSE-METHANOL-CHOLINE GMC OXIDOREDUCTASE"/>
    <property type="match status" value="1"/>
</dbReference>
<feature type="binding site" evidence="3">
    <location>
        <begin position="118"/>
        <end position="121"/>
    </location>
    <ligand>
        <name>FAD</name>
        <dbReference type="ChEBI" id="CHEBI:57692"/>
    </ligand>
</feature>
<name>A0AAD8EA86_DIPPU</name>
<dbReference type="EMBL" id="JASPKZ010007689">
    <property type="protein sequence ID" value="KAJ9583045.1"/>
    <property type="molecule type" value="Genomic_DNA"/>
</dbReference>
<dbReference type="Gene3D" id="3.30.560.10">
    <property type="entry name" value="Glucose Oxidase, domain 3"/>
    <property type="match status" value="1"/>
</dbReference>
<evidence type="ECO:0000256" key="5">
    <source>
        <dbReference type="SAM" id="SignalP"/>
    </source>
</evidence>
<feature type="active site" description="Proton donor" evidence="2">
    <location>
        <position position="525"/>
    </location>
</feature>
<dbReference type="Gene3D" id="3.50.50.60">
    <property type="entry name" value="FAD/NAD(P)-binding domain"/>
    <property type="match status" value="1"/>
</dbReference>
<keyword evidence="5" id="KW-0732">Signal</keyword>
<gene>
    <name evidence="8" type="ORF">L9F63_022610</name>
</gene>
<evidence type="ECO:0000256" key="2">
    <source>
        <dbReference type="PIRSR" id="PIRSR000137-1"/>
    </source>
</evidence>
<keyword evidence="4" id="KW-0285">Flavoprotein</keyword>
<feature type="signal peptide" evidence="5">
    <location>
        <begin position="1"/>
        <end position="15"/>
    </location>
</feature>
<evidence type="ECO:0000256" key="1">
    <source>
        <dbReference type="ARBA" id="ARBA00010790"/>
    </source>
</evidence>
<evidence type="ECO:0000259" key="6">
    <source>
        <dbReference type="PROSITE" id="PS00623"/>
    </source>
</evidence>
<comment type="caution">
    <text evidence="8">The sequence shown here is derived from an EMBL/GenBank/DDBJ whole genome shotgun (WGS) entry which is preliminary data.</text>
</comment>
<dbReference type="SUPFAM" id="SSF54373">
    <property type="entry name" value="FAD-linked reductases, C-terminal domain"/>
    <property type="match status" value="1"/>
</dbReference>
<keyword evidence="9" id="KW-1185">Reference proteome</keyword>
<feature type="active site" description="Proton acceptor" evidence="2">
    <location>
        <position position="569"/>
    </location>
</feature>
<proteinExistence type="inferred from homology"/>
<dbReference type="SUPFAM" id="SSF51905">
    <property type="entry name" value="FAD/NAD(P)-binding domain"/>
    <property type="match status" value="1"/>
</dbReference>
<evidence type="ECO:0000256" key="4">
    <source>
        <dbReference type="RuleBase" id="RU003968"/>
    </source>
</evidence>
<evidence type="ECO:0000256" key="3">
    <source>
        <dbReference type="PIRSR" id="PIRSR000137-2"/>
    </source>
</evidence>
<dbReference type="Pfam" id="PF05199">
    <property type="entry name" value="GMC_oxred_C"/>
    <property type="match status" value="1"/>
</dbReference>
<feature type="domain" description="Glucose-methanol-choline oxidoreductase N-terminal" evidence="6">
    <location>
        <begin position="108"/>
        <end position="131"/>
    </location>
</feature>
<evidence type="ECO:0000313" key="9">
    <source>
        <dbReference type="Proteomes" id="UP001233999"/>
    </source>
</evidence>
<keyword evidence="3 4" id="KW-0274">FAD</keyword>
<dbReference type="PANTHER" id="PTHR11552:SF227">
    <property type="entry name" value="GLUCOSE DEHYDROGENASE [FAD, QUINONE]-LIKE PROTEIN"/>
    <property type="match status" value="1"/>
</dbReference>
<sequence>MLVFLILLMVTRSYSFLFGLGKVSLESEYDFIVVGGGSAGAVVANRLSEVSNWTVLLIEAGGEENIVTQIPMLVTYTIPTALNWGYRTEKSPGACLGLRDQRCIWPRGKSLGGTSILNYMVYTRGDRKDYDLWEALGNPGWGYDNVLKYFIKSEDQQNPYLARTPYHGTGGPLTVTEAPYRTPLAHAYLEAALSMGYNLRDTNGEEHSGFQFVQGTIRRGARLSTNKAFLDPDTRKRHNLYVAVRSTVTRLLMDGMHVKGVEVSRDGKLYITRARREVILSAGTFNSPQILMLSGIGPKHHLQELEIPVVQDLPVGYNLQDHVALGGLTFLVNQSVGIIESEINTLPSVLKWLKEGEGPLTVLGGVEAYGLVSSPHNLYSGIKDWPDLELVFAPGSTNSDEGLLKRVHDITDEIYNKVFLPIKGVPSFTIFPIGLRPESRGAVRLRSKNPLDAPLFYPNYFSSRRDVEVILYGTQLALQLALSPAFQKYGVRLHDIPLPGCEHIQFASLQYWECQLRTYTMLFHHQTGTCKMGPPTDPEAVVDPRLRVYGIRGLRVIDASIAPLIPSGHANAVVIMIAEKGSDLIKQDWGVI</sequence>
<reference evidence="8" key="1">
    <citation type="journal article" date="2023" name="IScience">
        <title>Live-bearing cockroach genome reveals convergent evolutionary mechanisms linked to viviparity in insects and beyond.</title>
        <authorList>
            <person name="Fouks B."/>
            <person name="Harrison M.C."/>
            <person name="Mikhailova A.A."/>
            <person name="Marchal E."/>
            <person name="English S."/>
            <person name="Carruthers M."/>
            <person name="Jennings E.C."/>
            <person name="Chiamaka E.L."/>
            <person name="Frigard R.A."/>
            <person name="Pippel M."/>
            <person name="Attardo G.M."/>
            <person name="Benoit J.B."/>
            <person name="Bornberg-Bauer E."/>
            <person name="Tobe S.S."/>
        </authorList>
    </citation>
    <scope>NUCLEOTIDE SEQUENCE</scope>
    <source>
        <strain evidence="8">Stay&amp;Tobe</strain>
    </source>
</reference>
<dbReference type="GO" id="GO:0016614">
    <property type="term" value="F:oxidoreductase activity, acting on CH-OH group of donors"/>
    <property type="evidence" value="ECO:0007669"/>
    <property type="project" value="InterPro"/>
</dbReference>
<reference evidence="8" key="2">
    <citation type="submission" date="2023-05" db="EMBL/GenBank/DDBJ databases">
        <authorList>
            <person name="Fouks B."/>
        </authorList>
    </citation>
    <scope>NUCLEOTIDE SEQUENCE</scope>
    <source>
        <strain evidence="8">Stay&amp;Tobe</strain>
        <tissue evidence="8">Testes</tissue>
    </source>
</reference>